<evidence type="ECO:0000313" key="1">
    <source>
        <dbReference type="EMBL" id="RMZ57710.1"/>
    </source>
</evidence>
<reference evidence="2" key="1">
    <citation type="journal article" date="2018" name="Algal Res.">
        <title>Characterization of plant carbon substrate utilization by Auxenochlorella protothecoides.</title>
        <authorList>
            <person name="Vogler B.W."/>
            <person name="Starkenburg S.R."/>
            <person name="Sudasinghe N."/>
            <person name="Schambach J.Y."/>
            <person name="Rollin J.A."/>
            <person name="Pattathil S."/>
            <person name="Barry A.N."/>
        </authorList>
    </citation>
    <scope>NUCLEOTIDE SEQUENCE [LARGE SCALE GENOMIC DNA]</scope>
    <source>
        <strain evidence="2">UTEX 25</strain>
    </source>
</reference>
<feature type="non-terminal residue" evidence="1">
    <location>
        <position position="1"/>
    </location>
</feature>
<dbReference type="Proteomes" id="UP000279271">
    <property type="component" value="Unassembled WGS sequence"/>
</dbReference>
<organism evidence="1 2">
    <name type="scientific">Auxenochlorella protothecoides</name>
    <name type="common">Green microalga</name>
    <name type="synonym">Chlorella protothecoides</name>
    <dbReference type="NCBI Taxonomy" id="3075"/>
    <lineage>
        <taxon>Eukaryota</taxon>
        <taxon>Viridiplantae</taxon>
        <taxon>Chlorophyta</taxon>
        <taxon>core chlorophytes</taxon>
        <taxon>Trebouxiophyceae</taxon>
        <taxon>Chlorellales</taxon>
        <taxon>Chlorellaceae</taxon>
        <taxon>Auxenochlorella</taxon>
    </lineage>
</organism>
<dbReference type="AlphaFoldDB" id="A0A3M7L6X3"/>
<gene>
    <name evidence="1" type="ORF">APUTEX25_001910</name>
</gene>
<protein>
    <submittedName>
        <fullName evidence="1">Uncharacterized protein</fullName>
    </submittedName>
</protein>
<proteinExistence type="predicted"/>
<evidence type="ECO:0000313" key="2">
    <source>
        <dbReference type="Proteomes" id="UP000279271"/>
    </source>
</evidence>
<name>A0A3M7L6X3_AUXPR</name>
<comment type="caution">
    <text evidence="1">The sequence shown here is derived from an EMBL/GenBank/DDBJ whole genome shotgun (WGS) entry which is preliminary data.</text>
</comment>
<sequence>SQEGKRRRLTIGRTRQRTSVMLWQLVCKLCSVGRCELGPVIWSDCSQRCMSLSIYWNAVCGSSAICATFKWPLLLPEYCLRLI</sequence>
<accession>A0A3M7L6X3</accession>
<dbReference type="EMBL" id="QOKY01000126">
    <property type="protein sequence ID" value="RMZ57710.1"/>
    <property type="molecule type" value="Genomic_DNA"/>
</dbReference>